<evidence type="ECO:0000313" key="1">
    <source>
        <dbReference type="EMBL" id="WNY24726.1"/>
    </source>
</evidence>
<organism evidence="1 2">
    <name type="scientific">Methanolapillus millepedarum</name>
    <dbReference type="NCBI Taxonomy" id="3028296"/>
    <lineage>
        <taxon>Archaea</taxon>
        <taxon>Methanobacteriati</taxon>
        <taxon>Methanobacteriota</taxon>
        <taxon>Stenosarchaea group</taxon>
        <taxon>Methanomicrobia</taxon>
        <taxon>Methanosarcinales</taxon>
        <taxon>Methanosarcinaceae</taxon>
        <taxon>Methanolapillus</taxon>
    </lineage>
</organism>
<keyword evidence="2" id="KW-1185">Reference proteome</keyword>
<sequence length="94" mass="9949">MTILSALTTPVLACGCNADFSGVNNSSSNATYSYLYKNAGADSNDSSYATDCGFDVSGSDFENQTVNSGNVNSGNVWYQCGFIGECWGWVLGWV</sequence>
<proteinExistence type="predicted"/>
<dbReference type="GeneID" id="89229375"/>
<gene>
    <name evidence="1" type="ORF">MsAc7_02500</name>
</gene>
<dbReference type="EMBL" id="CP131060">
    <property type="protein sequence ID" value="WNY24726.1"/>
    <property type="molecule type" value="Genomic_DNA"/>
</dbReference>
<dbReference type="RefSeq" id="WP_338102800.1">
    <property type="nucleotide sequence ID" value="NZ_CP131060.1"/>
</dbReference>
<evidence type="ECO:0000313" key="2">
    <source>
        <dbReference type="Proteomes" id="UP001303587"/>
    </source>
</evidence>
<dbReference type="AlphaFoldDB" id="A0AA96ZUU9"/>
<accession>A0AA96ZUU9</accession>
<protein>
    <submittedName>
        <fullName evidence="1">Uncharacterized protein</fullName>
    </submittedName>
</protein>
<name>A0AA96ZUU9_9EURY</name>
<dbReference type="Proteomes" id="UP001303587">
    <property type="component" value="Chromosome"/>
</dbReference>
<reference evidence="1 2" key="1">
    <citation type="submission" date="2023-07" db="EMBL/GenBank/DDBJ databases">
        <title>Closed genoem sequence of Methanosarcinaceae archaeon Ac7.</title>
        <authorList>
            <person name="Poehlein A."/>
            <person name="Protasov E."/>
            <person name="Platt K."/>
            <person name="Reeh H."/>
            <person name="Daniel R."/>
            <person name="Brune A."/>
        </authorList>
    </citation>
    <scope>NUCLEOTIDE SEQUENCE [LARGE SCALE GENOMIC DNA]</scope>
    <source>
        <strain evidence="1 2">Ac7</strain>
    </source>
</reference>